<dbReference type="PRINTS" id="PR00463">
    <property type="entry name" value="EP450I"/>
</dbReference>
<feature type="binding site" description="axial binding residue" evidence="9">
    <location>
        <position position="410"/>
    </location>
    <ligand>
        <name>heme</name>
        <dbReference type="ChEBI" id="CHEBI:30413"/>
    </ligand>
    <ligandPart>
        <name>Fe</name>
        <dbReference type="ChEBI" id="CHEBI:18248"/>
    </ligandPart>
</feature>
<evidence type="ECO:0000256" key="2">
    <source>
        <dbReference type="ARBA" id="ARBA00005179"/>
    </source>
</evidence>
<dbReference type="STRING" id="703135.A0A2A9NHR7"/>
<protein>
    <recommendedName>
        <fullName evidence="13">Cytochrome P450</fullName>
    </recommendedName>
</protein>
<dbReference type="InterPro" id="IPR001128">
    <property type="entry name" value="Cyt_P450"/>
</dbReference>
<comment type="similarity">
    <text evidence="3 10">Belongs to the cytochrome P450 family.</text>
</comment>
<dbReference type="Proteomes" id="UP000242287">
    <property type="component" value="Unassembled WGS sequence"/>
</dbReference>
<comment type="cofactor">
    <cofactor evidence="1 9">
        <name>heme</name>
        <dbReference type="ChEBI" id="CHEBI:30413"/>
    </cofactor>
</comment>
<keyword evidence="4 9" id="KW-0349">Heme</keyword>
<dbReference type="EMBL" id="KZ302024">
    <property type="protein sequence ID" value="PFH49608.1"/>
    <property type="molecule type" value="Genomic_DNA"/>
</dbReference>
<gene>
    <name evidence="11" type="ORF">AMATHDRAFT_76109</name>
</gene>
<keyword evidence="5 9" id="KW-0479">Metal-binding</keyword>
<keyword evidence="7 9" id="KW-0408">Iron</keyword>
<evidence type="ECO:0000256" key="4">
    <source>
        <dbReference type="ARBA" id="ARBA00022617"/>
    </source>
</evidence>
<evidence type="ECO:0008006" key="13">
    <source>
        <dbReference type="Google" id="ProtNLM"/>
    </source>
</evidence>
<dbReference type="GO" id="GO:0004497">
    <property type="term" value="F:monooxygenase activity"/>
    <property type="evidence" value="ECO:0007669"/>
    <property type="project" value="UniProtKB-KW"/>
</dbReference>
<dbReference type="PROSITE" id="PS00086">
    <property type="entry name" value="CYTOCHROME_P450"/>
    <property type="match status" value="1"/>
</dbReference>
<dbReference type="SUPFAM" id="SSF48264">
    <property type="entry name" value="Cytochrome P450"/>
    <property type="match status" value="1"/>
</dbReference>
<dbReference type="PANTHER" id="PTHR46300:SF7">
    <property type="entry name" value="P450, PUTATIVE (EUROFUNG)-RELATED"/>
    <property type="match status" value="1"/>
</dbReference>
<proteinExistence type="inferred from homology"/>
<dbReference type="InterPro" id="IPR036396">
    <property type="entry name" value="Cyt_P450_sf"/>
</dbReference>
<dbReference type="Pfam" id="PF00067">
    <property type="entry name" value="p450"/>
    <property type="match status" value="1"/>
</dbReference>
<dbReference type="Gene3D" id="1.10.630.10">
    <property type="entry name" value="Cytochrome P450"/>
    <property type="match status" value="1"/>
</dbReference>
<dbReference type="CDD" id="cd11065">
    <property type="entry name" value="CYP64-like"/>
    <property type="match status" value="1"/>
</dbReference>
<keyword evidence="8 10" id="KW-0503">Monooxygenase</keyword>
<dbReference type="GO" id="GO:0020037">
    <property type="term" value="F:heme binding"/>
    <property type="evidence" value="ECO:0007669"/>
    <property type="project" value="InterPro"/>
</dbReference>
<accession>A0A2A9NHR7</accession>
<dbReference type="GO" id="GO:0005506">
    <property type="term" value="F:iron ion binding"/>
    <property type="evidence" value="ECO:0007669"/>
    <property type="project" value="InterPro"/>
</dbReference>
<reference evidence="11 12" key="1">
    <citation type="submission" date="2014-02" db="EMBL/GenBank/DDBJ databases">
        <title>Transposable element dynamics among asymbiotic and ectomycorrhizal Amanita fungi.</title>
        <authorList>
            <consortium name="DOE Joint Genome Institute"/>
            <person name="Hess J."/>
            <person name="Skrede I."/>
            <person name="Wolfe B."/>
            <person name="LaButti K."/>
            <person name="Ohm R.A."/>
            <person name="Grigoriev I.V."/>
            <person name="Pringle A."/>
        </authorList>
    </citation>
    <scope>NUCLEOTIDE SEQUENCE [LARGE SCALE GENOMIC DNA]</scope>
    <source>
        <strain evidence="11 12">SKay4041</strain>
    </source>
</reference>
<name>A0A2A9NHR7_9AGAR</name>
<dbReference type="OrthoDB" id="2789670at2759"/>
<dbReference type="PRINTS" id="PR00385">
    <property type="entry name" value="P450"/>
</dbReference>
<evidence type="ECO:0000256" key="10">
    <source>
        <dbReference type="RuleBase" id="RU000461"/>
    </source>
</evidence>
<evidence type="ECO:0000256" key="5">
    <source>
        <dbReference type="ARBA" id="ARBA00022723"/>
    </source>
</evidence>
<evidence type="ECO:0000256" key="1">
    <source>
        <dbReference type="ARBA" id="ARBA00001971"/>
    </source>
</evidence>
<dbReference type="AlphaFoldDB" id="A0A2A9NHR7"/>
<evidence type="ECO:0000256" key="6">
    <source>
        <dbReference type="ARBA" id="ARBA00023002"/>
    </source>
</evidence>
<evidence type="ECO:0000313" key="11">
    <source>
        <dbReference type="EMBL" id="PFH49608.1"/>
    </source>
</evidence>
<keyword evidence="12" id="KW-1185">Reference proteome</keyword>
<dbReference type="InterPro" id="IPR017972">
    <property type="entry name" value="Cyt_P450_CS"/>
</dbReference>
<organism evidence="11 12">
    <name type="scientific">Amanita thiersii Skay4041</name>
    <dbReference type="NCBI Taxonomy" id="703135"/>
    <lineage>
        <taxon>Eukaryota</taxon>
        <taxon>Fungi</taxon>
        <taxon>Dikarya</taxon>
        <taxon>Basidiomycota</taxon>
        <taxon>Agaricomycotina</taxon>
        <taxon>Agaricomycetes</taxon>
        <taxon>Agaricomycetidae</taxon>
        <taxon>Agaricales</taxon>
        <taxon>Pluteineae</taxon>
        <taxon>Amanitaceae</taxon>
        <taxon>Amanita</taxon>
    </lineage>
</organism>
<dbReference type="InterPro" id="IPR002401">
    <property type="entry name" value="Cyt_P450_E_grp-I"/>
</dbReference>
<keyword evidence="6 10" id="KW-0560">Oxidoreductase</keyword>
<dbReference type="PANTHER" id="PTHR46300">
    <property type="entry name" value="P450, PUTATIVE (EUROFUNG)-RELATED-RELATED"/>
    <property type="match status" value="1"/>
</dbReference>
<evidence type="ECO:0000256" key="8">
    <source>
        <dbReference type="ARBA" id="ARBA00023033"/>
    </source>
</evidence>
<dbReference type="InterPro" id="IPR050364">
    <property type="entry name" value="Cytochrome_P450_fung"/>
</dbReference>
<evidence type="ECO:0000256" key="9">
    <source>
        <dbReference type="PIRSR" id="PIRSR602401-1"/>
    </source>
</evidence>
<comment type="pathway">
    <text evidence="2">Secondary metabolite biosynthesis.</text>
</comment>
<evidence type="ECO:0000256" key="7">
    <source>
        <dbReference type="ARBA" id="ARBA00023004"/>
    </source>
</evidence>
<dbReference type="GO" id="GO:0016705">
    <property type="term" value="F:oxidoreductase activity, acting on paired donors, with incorporation or reduction of molecular oxygen"/>
    <property type="evidence" value="ECO:0007669"/>
    <property type="project" value="InterPro"/>
</dbReference>
<sequence>MFDLARENEAAHYFEMSKKYGNLVFLSVLGKHILFANDFRTAYELFEKRGSNYSDRARSPMINDLMGWDWSFGHMPYGEKWKTHRKMFHQQFQQSVAPIHWPTQTREAHVLIRSLLYSPQDLINHLRHNAASTIMNVTYGITVSPKDDRYITVAEKALDGMAKAANPGAFLVEVLPFREYPPSCLQEWFPGAGFKRKAREWREAVMEMKDAPFEEITKTLKEGTASPCFVSNLIMDLDSKGDQDRETTMETIKGCAGLAYGGESVSALTSFVLAMVLHPEVQIKAHQELDAVIGRGRLPTFDDRASLPYIGAISKEILRWNPVAPLGLPHMITNDDEYNGYFIPAGTIVIGNSWTILHNPETFPDPLKFNPDRFLDPCRPFATNDRGNPIPELSTSDPLSASFGYGRRICPGRFMAEAQVWISVACMLSVFTIGKGVDENGNEVEAAPAFSSGMICHPLPFKFSIKPRGEWVKNLIEQTADLAP</sequence>
<evidence type="ECO:0000313" key="12">
    <source>
        <dbReference type="Proteomes" id="UP000242287"/>
    </source>
</evidence>
<evidence type="ECO:0000256" key="3">
    <source>
        <dbReference type="ARBA" id="ARBA00010617"/>
    </source>
</evidence>